<evidence type="ECO:0000313" key="3">
    <source>
        <dbReference type="Proteomes" id="UP000053958"/>
    </source>
</evidence>
<name>A0A0F4YYC5_RASE3</name>
<dbReference type="Proteomes" id="UP000053958">
    <property type="component" value="Unassembled WGS sequence"/>
</dbReference>
<gene>
    <name evidence="2" type="ORF">T310_3136</name>
</gene>
<dbReference type="AlphaFoldDB" id="A0A0F4YYC5"/>
<accession>A0A0F4YYC5</accession>
<dbReference type="InterPro" id="IPR056002">
    <property type="entry name" value="DUF7580"/>
</dbReference>
<dbReference type="EMBL" id="LASV01000122">
    <property type="protein sequence ID" value="KKA22841.1"/>
    <property type="molecule type" value="Genomic_DNA"/>
</dbReference>
<dbReference type="PANTHER" id="PTHR35186">
    <property type="entry name" value="ANK_REP_REGION DOMAIN-CONTAINING PROTEIN"/>
    <property type="match status" value="1"/>
</dbReference>
<dbReference type="PANTHER" id="PTHR35186:SF4">
    <property type="entry name" value="PRION-INHIBITION AND PROPAGATION HELO DOMAIN-CONTAINING PROTEIN"/>
    <property type="match status" value="1"/>
</dbReference>
<evidence type="ECO:0000313" key="2">
    <source>
        <dbReference type="EMBL" id="KKA22841.1"/>
    </source>
</evidence>
<dbReference type="Pfam" id="PF24476">
    <property type="entry name" value="DUF7580"/>
    <property type="match status" value="1"/>
</dbReference>
<protein>
    <recommendedName>
        <fullName evidence="1">DUF7580 domain-containing protein</fullName>
    </recommendedName>
</protein>
<feature type="domain" description="DUF7580" evidence="1">
    <location>
        <begin position="300"/>
        <end position="570"/>
    </location>
</feature>
<reference evidence="2 3" key="1">
    <citation type="submission" date="2015-04" db="EMBL/GenBank/DDBJ databases">
        <authorList>
            <person name="Heijne W.H."/>
            <person name="Fedorova N.D."/>
            <person name="Nierman W.C."/>
            <person name="Vollebregt A.W."/>
            <person name="Zhao Z."/>
            <person name="Wu L."/>
            <person name="Kumar M."/>
            <person name="Stam H."/>
            <person name="van den Berg M.A."/>
            <person name="Pel H.J."/>
        </authorList>
    </citation>
    <scope>NUCLEOTIDE SEQUENCE [LARGE SCALE GENOMIC DNA]</scope>
    <source>
        <strain evidence="2 3">CBS 393.64</strain>
    </source>
</reference>
<evidence type="ECO:0000259" key="1">
    <source>
        <dbReference type="Pfam" id="PF24476"/>
    </source>
</evidence>
<proteinExistence type="predicted"/>
<sequence>MSGLELAPAIFPLAIQGFQGISTLFKRYRRLLPQLDDAQQCLKMQRAIFEGEVEILLSHVADSSYLAQEMLGDPSHSLWNDDAMDKRLHEFLWGSTALCIETIEDIQSKLQRIEEASKRFDVATEDKCFPRQELVEQLKSRIQDLQALTSQAERRSRRQEVSHQAVARRGKPEFGKFRTIQRAACDLHKALVAACSKHIVHNVQLCLLPRVTREFTQVRFTVSFGGSQTQEALTTSRSLWLAIESVIKDTVTPIGEHPDDVPTGITISLKRQHSPDQLEIARKPRKRVQFAPPPSPTCQRLTLCESNRSSPDLELRGNLCSVLQRYLRQQRLAYNPCLGFLEVTADFKHLIYIDSPSSDANASMSLASLLASWHKRNVITGLSQYERVQLAKCLATAVLYYRASPWLKQSWRSEDIYFCRLDKHASPTLLASMSRIYKTPLYVNSSIRGPESEEEERCQTLDSSSSPSASFHLTRNPILFGLGTMLLELAFEAPFKSLQRPIDIRQGGREEFAEYFTATRLSKLVSTKMCKSYKDIVERCLHCDFGCGDDLSDPTLQERFYSQVVCELDQLEKKREEGVREREIAYSKKKPPSSRLSRLGNAQSLPYRIPGILNYPRSRVDRPYEKKIRRLKKVRRLKILPISHFMTTNYVVYNHNLSSKYSTVHDGQSVHVINHWTPHVTCKRDVHLPGPRRYRQHRTMTWTENKKL</sequence>
<comment type="caution">
    <text evidence="2">The sequence shown here is derived from an EMBL/GenBank/DDBJ whole genome shotgun (WGS) entry which is preliminary data.</text>
</comment>
<dbReference type="OrthoDB" id="20872at2759"/>
<keyword evidence="3" id="KW-1185">Reference proteome</keyword>
<organism evidence="2 3">
    <name type="scientific">Rasamsonia emersonii (strain ATCC 16479 / CBS 393.64 / IMI 116815)</name>
    <dbReference type="NCBI Taxonomy" id="1408163"/>
    <lineage>
        <taxon>Eukaryota</taxon>
        <taxon>Fungi</taxon>
        <taxon>Dikarya</taxon>
        <taxon>Ascomycota</taxon>
        <taxon>Pezizomycotina</taxon>
        <taxon>Eurotiomycetes</taxon>
        <taxon>Eurotiomycetidae</taxon>
        <taxon>Eurotiales</taxon>
        <taxon>Trichocomaceae</taxon>
        <taxon>Rasamsonia</taxon>
    </lineage>
</organism>
<dbReference type="GeneID" id="25315486"/>
<dbReference type="RefSeq" id="XP_013329453.1">
    <property type="nucleotide sequence ID" value="XM_013473999.1"/>
</dbReference>
<dbReference type="STRING" id="1408163.A0A0F4YYC5"/>